<evidence type="ECO:0000313" key="3">
    <source>
        <dbReference type="Proteomes" id="UP000238304"/>
    </source>
</evidence>
<protein>
    <submittedName>
        <fullName evidence="2">Rhodanese</fullName>
    </submittedName>
</protein>
<accession>A0ABN5IJ56</accession>
<evidence type="ECO:0000259" key="1">
    <source>
        <dbReference type="PROSITE" id="PS50206"/>
    </source>
</evidence>
<dbReference type="RefSeq" id="WP_106041175.1">
    <property type="nucleotide sequence ID" value="NZ_CALHZC010000003.1"/>
</dbReference>
<dbReference type="Proteomes" id="UP000238304">
    <property type="component" value="Chromosome"/>
</dbReference>
<dbReference type="EMBL" id="CP027231">
    <property type="protein sequence ID" value="AVM52875.1"/>
    <property type="molecule type" value="Genomic_DNA"/>
</dbReference>
<keyword evidence="3" id="KW-1185">Reference proteome</keyword>
<dbReference type="InterPro" id="IPR050229">
    <property type="entry name" value="GlpE_sulfurtransferase"/>
</dbReference>
<dbReference type="CDD" id="cd00158">
    <property type="entry name" value="RHOD"/>
    <property type="match status" value="1"/>
</dbReference>
<proteinExistence type="predicted"/>
<evidence type="ECO:0000313" key="2">
    <source>
        <dbReference type="EMBL" id="AVM52875.1"/>
    </source>
</evidence>
<reference evidence="2 3" key="1">
    <citation type="submission" date="2018-02" db="EMBL/GenBank/DDBJ databases">
        <authorList>
            <person name="Holder M.E."/>
            <person name="Ajami N.J."/>
            <person name="Petrosino J.F."/>
        </authorList>
    </citation>
    <scope>NUCLEOTIDE SEQUENCE [LARGE SCALE GENOMIC DNA]</scope>
    <source>
        <strain evidence="2 3">ATCC 33285</strain>
    </source>
</reference>
<feature type="domain" description="Rhodanese" evidence="1">
    <location>
        <begin position="38"/>
        <end position="128"/>
    </location>
</feature>
<dbReference type="Gene3D" id="3.40.250.10">
    <property type="entry name" value="Rhodanese-like domain"/>
    <property type="match status" value="1"/>
</dbReference>
<dbReference type="PANTHER" id="PTHR43031">
    <property type="entry name" value="FAD-DEPENDENT OXIDOREDUCTASE"/>
    <property type="match status" value="1"/>
</dbReference>
<dbReference type="SMART" id="SM00450">
    <property type="entry name" value="RHOD"/>
    <property type="match status" value="1"/>
</dbReference>
<dbReference type="InterPro" id="IPR036873">
    <property type="entry name" value="Rhodanese-like_dom_sf"/>
</dbReference>
<dbReference type="InterPro" id="IPR001763">
    <property type="entry name" value="Rhodanese-like_dom"/>
</dbReference>
<sequence>MKFLFTSLCLFFSALFSCQQKGSGFKSLSVDEFTTLIANPEVQRLDVRTVVEYSEAHIPGSININVLDKNFETVTDSVLQKDKPVALYCRSGKRSKKAASILSEKGYTVYDLNDGFIGWQTAGKETEK</sequence>
<dbReference type="SUPFAM" id="SSF52821">
    <property type="entry name" value="Rhodanese/Cell cycle control phosphatase"/>
    <property type="match status" value="1"/>
</dbReference>
<name>A0ABN5IJ56_9BACE</name>
<dbReference type="Pfam" id="PF00581">
    <property type="entry name" value="Rhodanese"/>
    <property type="match status" value="1"/>
</dbReference>
<gene>
    <name evidence="2" type="ORF">C4H11_07940</name>
</gene>
<dbReference type="PANTHER" id="PTHR43031:SF1">
    <property type="entry name" value="PYRIDINE NUCLEOTIDE-DISULPHIDE OXIDOREDUCTASE"/>
    <property type="match status" value="1"/>
</dbReference>
<dbReference type="PROSITE" id="PS51257">
    <property type="entry name" value="PROKAR_LIPOPROTEIN"/>
    <property type="match status" value="1"/>
</dbReference>
<dbReference type="PROSITE" id="PS50206">
    <property type="entry name" value="RHODANESE_3"/>
    <property type="match status" value="1"/>
</dbReference>
<organism evidence="2 3">
    <name type="scientific">Bacteroides zoogleoformans</name>
    <dbReference type="NCBI Taxonomy" id="28119"/>
    <lineage>
        <taxon>Bacteria</taxon>
        <taxon>Pseudomonadati</taxon>
        <taxon>Bacteroidota</taxon>
        <taxon>Bacteroidia</taxon>
        <taxon>Bacteroidales</taxon>
        <taxon>Bacteroidaceae</taxon>
        <taxon>Bacteroides</taxon>
    </lineage>
</organism>